<dbReference type="Gene3D" id="3.60.40.10">
    <property type="entry name" value="PPM-type phosphatase domain"/>
    <property type="match status" value="1"/>
</dbReference>
<dbReference type="InterPro" id="IPR029016">
    <property type="entry name" value="GAF-like_dom_sf"/>
</dbReference>
<dbReference type="InterPro" id="IPR052016">
    <property type="entry name" value="Bact_Sigma-Reg"/>
</dbReference>
<evidence type="ECO:0000256" key="1">
    <source>
        <dbReference type="ARBA" id="ARBA00022801"/>
    </source>
</evidence>
<evidence type="ECO:0000259" key="2">
    <source>
        <dbReference type="SMART" id="SM00065"/>
    </source>
</evidence>
<organism evidence="4 5">
    <name type="scientific">Kitasatospora terrestris</name>
    <dbReference type="NCBI Taxonomy" id="258051"/>
    <lineage>
        <taxon>Bacteria</taxon>
        <taxon>Bacillati</taxon>
        <taxon>Actinomycetota</taxon>
        <taxon>Actinomycetes</taxon>
        <taxon>Kitasatosporales</taxon>
        <taxon>Streptomycetaceae</taxon>
        <taxon>Kitasatospora</taxon>
    </lineage>
</organism>
<dbReference type="InterPro" id="IPR001932">
    <property type="entry name" value="PPM-type_phosphatase-like_dom"/>
</dbReference>
<keyword evidence="5" id="KW-1185">Reference proteome</keyword>
<feature type="domain" description="GAF" evidence="2">
    <location>
        <begin position="137"/>
        <end position="284"/>
    </location>
</feature>
<dbReference type="Pfam" id="PF07228">
    <property type="entry name" value="SpoIIE"/>
    <property type="match status" value="1"/>
</dbReference>
<keyword evidence="1" id="KW-0378">Hydrolase</keyword>
<dbReference type="InterPro" id="IPR003018">
    <property type="entry name" value="GAF"/>
</dbReference>
<dbReference type="PANTHER" id="PTHR43156:SF2">
    <property type="entry name" value="STAGE II SPORULATION PROTEIN E"/>
    <property type="match status" value="1"/>
</dbReference>
<dbReference type="SMART" id="SM00065">
    <property type="entry name" value="GAF"/>
    <property type="match status" value="1"/>
</dbReference>
<dbReference type="RefSeq" id="WP_345700650.1">
    <property type="nucleotide sequence ID" value="NZ_BAABIS010000001.1"/>
</dbReference>
<gene>
    <name evidence="4" type="ORF">GCM10023235_67040</name>
</gene>
<reference evidence="5" key="1">
    <citation type="journal article" date="2019" name="Int. J. Syst. Evol. Microbiol.">
        <title>The Global Catalogue of Microorganisms (GCM) 10K type strain sequencing project: providing services to taxonomists for standard genome sequencing and annotation.</title>
        <authorList>
            <consortium name="The Broad Institute Genomics Platform"/>
            <consortium name="The Broad Institute Genome Sequencing Center for Infectious Disease"/>
            <person name="Wu L."/>
            <person name="Ma J."/>
        </authorList>
    </citation>
    <scope>NUCLEOTIDE SEQUENCE [LARGE SCALE GENOMIC DNA]</scope>
    <source>
        <strain evidence="5">JCM 13006</strain>
    </source>
</reference>
<protein>
    <submittedName>
        <fullName evidence="4">PP2C family protein-serine/threonine phosphatase</fullName>
    </submittedName>
</protein>
<dbReference type="Gene3D" id="3.30.450.40">
    <property type="match status" value="1"/>
</dbReference>
<dbReference type="SMART" id="SM00331">
    <property type="entry name" value="PP2C_SIG"/>
    <property type="match status" value="1"/>
</dbReference>
<comment type="caution">
    <text evidence="4">The sequence shown here is derived from an EMBL/GenBank/DDBJ whole genome shotgun (WGS) entry which is preliminary data.</text>
</comment>
<feature type="domain" description="PPM-type phosphatase" evidence="3">
    <location>
        <begin position="302"/>
        <end position="525"/>
    </location>
</feature>
<sequence>MASPTSPASTTGWEFLAGSPYPVAVLGADAGLLHANDSARRLLGEPDGRPSAAVPQWLRRAHLALPSDGTRPSTAWHTDPVAGPIEAHPSPRDDGSAVWWFVAADGCAGLLPRTATGGPCDWELLTRLSGLLLSSLNVDRIQETVVRQAALHLADAAVVVAPGSGRTLRFVSCLRGGDPARVQVRADPSEVPGLAEALQGFPPVPSRWIDPDATPRWLVPDGLGRVGSVLVTPLPGHGVPAGALVLLRAAGAGPFSTEEEVFARMFAARAGAAVSAAVMYSEQASVTDLLMRELLPPRLEHLNGVDFAGGYRASVERDRIGGDFYDVHPAVDPDGETLALLGDVSGKGMEAAVMTGKVRNTLHALLPLADDHGRVLQLLNQALLTSRHARFATLVLASVRREDDRVRVRLSAAGHPAPMVVRADGRVADSSTLGSIVGVLPESTTRTDTVLLDPGDACVLYSDGITEAKGGPTGREQFGDHRLRQALGECAGMPAEAIVERVQMLTAQWIREGRHDDMAVMVIAAPPRGHLAVGGGQRGRAA</sequence>
<name>A0ABP9EI19_9ACTN</name>
<evidence type="ECO:0000313" key="4">
    <source>
        <dbReference type="EMBL" id="GAA4877628.1"/>
    </source>
</evidence>
<dbReference type="SUPFAM" id="SSF55781">
    <property type="entry name" value="GAF domain-like"/>
    <property type="match status" value="1"/>
</dbReference>
<dbReference type="InterPro" id="IPR036457">
    <property type="entry name" value="PPM-type-like_dom_sf"/>
</dbReference>
<proteinExistence type="predicted"/>
<accession>A0ABP9EI19</accession>
<dbReference type="EMBL" id="BAABIS010000001">
    <property type="protein sequence ID" value="GAA4877628.1"/>
    <property type="molecule type" value="Genomic_DNA"/>
</dbReference>
<evidence type="ECO:0000313" key="5">
    <source>
        <dbReference type="Proteomes" id="UP001501752"/>
    </source>
</evidence>
<dbReference type="PANTHER" id="PTHR43156">
    <property type="entry name" value="STAGE II SPORULATION PROTEIN E-RELATED"/>
    <property type="match status" value="1"/>
</dbReference>
<dbReference type="Proteomes" id="UP001501752">
    <property type="component" value="Unassembled WGS sequence"/>
</dbReference>
<evidence type="ECO:0000259" key="3">
    <source>
        <dbReference type="SMART" id="SM00331"/>
    </source>
</evidence>
<dbReference type="SUPFAM" id="SSF81606">
    <property type="entry name" value="PP2C-like"/>
    <property type="match status" value="1"/>
</dbReference>